<reference evidence="4" key="1">
    <citation type="submission" date="2021-04" db="EMBL/GenBank/DDBJ databases">
        <title>Phycicoccus avicenniae sp. nov., a novel endophytic actinomycetes isolated from branch of Avicennia mariana.</title>
        <authorList>
            <person name="Tuo L."/>
        </authorList>
    </citation>
    <scope>NUCLEOTIDE SEQUENCE</scope>
    <source>
        <strain evidence="4">BSK3Z-2</strain>
    </source>
</reference>
<keyword evidence="5" id="KW-1185">Reference proteome</keyword>
<keyword evidence="2" id="KW-0732">Signal</keyword>
<proteinExistence type="predicted"/>
<name>A0A941HXP3_9MICO</name>
<keyword evidence="1" id="KW-1133">Transmembrane helix</keyword>
<dbReference type="Pfam" id="PF14344">
    <property type="entry name" value="DUF4397"/>
    <property type="match status" value="1"/>
</dbReference>
<accession>A0A941HXP3</accession>
<feature type="transmembrane region" description="Helical" evidence="1">
    <location>
        <begin position="252"/>
        <end position="270"/>
    </location>
</feature>
<protein>
    <submittedName>
        <fullName evidence="4">DUF4397 domain-containing protein</fullName>
    </submittedName>
</protein>
<dbReference type="InterPro" id="IPR025510">
    <property type="entry name" value="DUF4397"/>
</dbReference>
<sequence>MRRALALTAATAVATLPLALAGPATAAESDDASVVVVHAVPDLTVDVYGSADEEYTADEALLTDFEPGTVTDPVSLPGGTYNLAVFPAGDDPSGDPAIEATGVEVPGGANISVAAHLDEGGTPTLTPFVNDVEPTAAGEGRLVVRHTAAAPAVDVLAGGDPVFTGLTNPNEEQADLPAGTVSAAVALEGTTDPVIGPADVDVAEGAATIVYAWGSAEDENLALAVQTIDGLHSSPSGVPSGTAALPADTTPVLLGGIALLAAVAALGMGARARSRA</sequence>
<dbReference type="Proteomes" id="UP000677016">
    <property type="component" value="Unassembled WGS sequence"/>
</dbReference>
<evidence type="ECO:0000259" key="3">
    <source>
        <dbReference type="Pfam" id="PF14344"/>
    </source>
</evidence>
<dbReference type="EMBL" id="JAGSNF010000002">
    <property type="protein sequence ID" value="MBR7742058.1"/>
    <property type="molecule type" value="Genomic_DNA"/>
</dbReference>
<gene>
    <name evidence="4" type="ORF">KC207_01960</name>
</gene>
<evidence type="ECO:0000313" key="5">
    <source>
        <dbReference type="Proteomes" id="UP000677016"/>
    </source>
</evidence>
<keyword evidence="1" id="KW-0812">Transmembrane</keyword>
<comment type="caution">
    <text evidence="4">The sequence shown here is derived from an EMBL/GenBank/DDBJ whole genome shotgun (WGS) entry which is preliminary data.</text>
</comment>
<feature type="domain" description="DUF4397" evidence="3">
    <location>
        <begin position="32"/>
        <end position="155"/>
    </location>
</feature>
<keyword evidence="1" id="KW-0472">Membrane</keyword>
<evidence type="ECO:0000256" key="1">
    <source>
        <dbReference type="SAM" id="Phobius"/>
    </source>
</evidence>
<organism evidence="4 5">
    <name type="scientific">Phycicoccus avicenniae</name>
    <dbReference type="NCBI Taxonomy" id="2828860"/>
    <lineage>
        <taxon>Bacteria</taxon>
        <taxon>Bacillati</taxon>
        <taxon>Actinomycetota</taxon>
        <taxon>Actinomycetes</taxon>
        <taxon>Micrococcales</taxon>
        <taxon>Intrasporangiaceae</taxon>
        <taxon>Phycicoccus</taxon>
    </lineage>
</organism>
<feature type="signal peptide" evidence="2">
    <location>
        <begin position="1"/>
        <end position="26"/>
    </location>
</feature>
<dbReference type="AlphaFoldDB" id="A0A941HXP3"/>
<dbReference type="RefSeq" id="WP_211601228.1">
    <property type="nucleotide sequence ID" value="NZ_JAGSNF010000002.1"/>
</dbReference>
<feature type="chain" id="PRO_5037878814" evidence="2">
    <location>
        <begin position="27"/>
        <end position="276"/>
    </location>
</feature>
<evidence type="ECO:0000256" key="2">
    <source>
        <dbReference type="SAM" id="SignalP"/>
    </source>
</evidence>
<evidence type="ECO:0000313" key="4">
    <source>
        <dbReference type="EMBL" id="MBR7742058.1"/>
    </source>
</evidence>